<reference evidence="2" key="1">
    <citation type="journal article" date="2019" name="Int. J. Syst. Evol. Microbiol.">
        <title>The Global Catalogue of Microorganisms (GCM) 10K type strain sequencing project: providing services to taxonomists for standard genome sequencing and annotation.</title>
        <authorList>
            <consortium name="The Broad Institute Genomics Platform"/>
            <consortium name="The Broad Institute Genome Sequencing Center for Infectious Disease"/>
            <person name="Wu L."/>
            <person name="Ma J."/>
        </authorList>
    </citation>
    <scope>NUCLEOTIDE SEQUENCE [LARGE SCALE GENOMIC DNA]</scope>
    <source>
        <strain evidence="2">KACC 12507</strain>
    </source>
</reference>
<sequence>MTVLNDFIESKHNFCREVNQQWQQNGEAKPLINKQWVEAASRNQIPLSIKTADTDRKSIDGVGYYGFN</sequence>
<proteinExistence type="predicted"/>
<comment type="caution">
    <text evidence="1">The sequence shown here is derived from an EMBL/GenBank/DDBJ whole genome shotgun (WGS) entry which is preliminary data.</text>
</comment>
<evidence type="ECO:0000313" key="1">
    <source>
        <dbReference type="EMBL" id="MFC4699796.1"/>
    </source>
</evidence>
<accession>A0ABV9LVD0</accession>
<keyword evidence="2" id="KW-1185">Reference proteome</keyword>
<protein>
    <submittedName>
        <fullName evidence="1">Uncharacterized protein</fullName>
    </submittedName>
</protein>
<gene>
    <name evidence="1" type="ORF">ACFO4O_06470</name>
</gene>
<dbReference type="Proteomes" id="UP001595897">
    <property type="component" value="Unassembled WGS sequence"/>
</dbReference>
<name>A0ABV9LVD0_9ALTE</name>
<organism evidence="1 2">
    <name type="scientific">Glaciecola siphonariae</name>
    <dbReference type="NCBI Taxonomy" id="521012"/>
    <lineage>
        <taxon>Bacteria</taxon>
        <taxon>Pseudomonadati</taxon>
        <taxon>Pseudomonadota</taxon>
        <taxon>Gammaproteobacteria</taxon>
        <taxon>Alteromonadales</taxon>
        <taxon>Alteromonadaceae</taxon>
        <taxon>Glaciecola</taxon>
    </lineage>
</organism>
<evidence type="ECO:0000313" key="2">
    <source>
        <dbReference type="Proteomes" id="UP001595897"/>
    </source>
</evidence>
<dbReference type="RefSeq" id="WP_382406657.1">
    <property type="nucleotide sequence ID" value="NZ_JBHSGU010000002.1"/>
</dbReference>
<dbReference type="EMBL" id="JBHSGU010000002">
    <property type="protein sequence ID" value="MFC4699796.1"/>
    <property type="molecule type" value="Genomic_DNA"/>
</dbReference>